<dbReference type="GO" id="GO:0005634">
    <property type="term" value="C:nucleus"/>
    <property type="evidence" value="ECO:0007669"/>
    <property type="project" value="UniProtKB-UniRule"/>
</dbReference>
<dbReference type="Proteomes" id="UP000002058">
    <property type="component" value="Unassembled WGS sequence"/>
</dbReference>
<dbReference type="PANTHER" id="PTHR10270:SF320">
    <property type="entry name" value="BOX TRANSCRIPTIONAL REGULATOR, PUTATIVE (AFU_ORTHOLOGUE AFUA_4G10820)-RELATED"/>
    <property type="match status" value="1"/>
</dbReference>
<dbReference type="OMA" id="CAGPDVT"/>
<evidence type="ECO:0000259" key="6">
    <source>
        <dbReference type="PROSITE" id="PS50118"/>
    </source>
</evidence>
<accession>C4JRM2</accession>
<dbReference type="InterPro" id="IPR009071">
    <property type="entry name" value="HMG_box_dom"/>
</dbReference>
<dbReference type="PANTHER" id="PTHR10270">
    <property type="entry name" value="SOX TRANSCRIPTION FACTOR"/>
    <property type="match status" value="1"/>
</dbReference>
<evidence type="ECO:0000313" key="7">
    <source>
        <dbReference type="EMBL" id="EEP80269.1"/>
    </source>
</evidence>
<feature type="region of interest" description="Disordered" evidence="5">
    <location>
        <begin position="100"/>
        <end position="127"/>
    </location>
</feature>
<proteinExistence type="predicted"/>
<feature type="region of interest" description="Disordered" evidence="5">
    <location>
        <begin position="240"/>
        <end position="294"/>
    </location>
</feature>
<dbReference type="FunFam" id="1.10.30.10:FF:000041">
    <property type="entry name" value="HMG box family protein"/>
    <property type="match status" value="1"/>
</dbReference>
<dbReference type="eggNOG" id="KOG0527">
    <property type="taxonomic scope" value="Eukaryota"/>
</dbReference>
<dbReference type="GO" id="GO:0000122">
    <property type="term" value="P:negative regulation of transcription by RNA polymerase II"/>
    <property type="evidence" value="ECO:0007669"/>
    <property type="project" value="TreeGrafter"/>
</dbReference>
<evidence type="ECO:0000256" key="2">
    <source>
        <dbReference type="ARBA" id="ARBA00023125"/>
    </source>
</evidence>
<feature type="region of interest" description="Disordered" evidence="5">
    <location>
        <begin position="193"/>
        <end position="228"/>
    </location>
</feature>
<dbReference type="GeneID" id="8439232"/>
<dbReference type="InParanoid" id="C4JRM2"/>
<name>C4JRM2_UNCRE</name>
<keyword evidence="1" id="KW-0805">Transcription regulation</keyword>
<evidence type="ECO:0000313" key="8">
    <source>
        <dbReference type="Proteomes" id="UP000002058"/>
    </source>
</evidence>
<evidence type="ECO:0000256" key="1">
    <source>
        <dbReference type="ARBA" id="ARBA00023015"/>
    </source>
</evidence>
<dbReference type="OrthoDB" id="6247875at2759"/>
<dbReference type="VEuPathDB" id="FungiDB:UREG_05111"/>
<dbReference type="AlphaFoldDB" id="C4JRM2"/>
<dbReference type="PROSITE" id="PS50118">
    <property type="entry name" value="HMG_BOX_2"/>
    <property type="match status" value="1"/>
</dbReference>
<reference evidence="8" key="1">
    <citation type="journal article" date="2009" name="Genome Res.">
        <title>Comparative genomic analyses of the human fungal pathogens Coccidioides and their relatives.</title>
        <authorList>
            <person name="Sharpton T.J."/>
            <person name="Stajich J.E."/>
            <person name="Rounsley S.D."/>
            <person name="Gardner M.J."/>
            <person name="Wortman J.R."/>
            <person name="Jordar V.S."/>
            <person name="Maiti R."/>
            <person name="Kodira C.D."/>
            <person name="Neafsey D.E."/>
            <person name="Zeng Q."/>
            <person name="Hung C.-Y."/>
            <person name="McMahan C."/>
            <person name="Muszewska A."/>
            <person name="Grynberg M."/>
            <person name="Mandel M.A."/>
            <person name="Kellner E.M."/>
            <person name="Barker B.M."/>
            <person name="Galgiani J.N."/>
            <person name="Orbach M.J."/>
            <person name="Kirkland T.N."/>
            <person name="Cole G.T."/>
            <person name="Henn M.R."/>
            <person name="Birren B.W."/>
            <person name="Taylor J.W."/>
        </authorList>
    </citation>
    <scope>NUCLEOTIDE SEQUENCE [LARGE SCALE GENOMIC DNA]</scope>
    <source>
        <strain evidence="8">UAMH 1704</strain>
    </source>
</reference>
<dbReference type="RefSeq" id="XP_002584422.1">
    <property type="nucleotide sequence ID" value="XM_002584376.1"/>
</dbReference>
<evidence type="ECO:0000256" key="3">
    <source>
        <dbReference type="ARBA" id="ARBA00023163"/>
    </source>
</evidence>
<feature type="region of interest" description="Disordered" evidence="5">
    <location>
        <begin position="309"/>
        <end position="376"/>
    </location>
</feature>
<keyword evidence="4" id="KW-0539">Nucleus</keyword>
<keyword evidence="3" id="KW-0804">Transcription</keyword>
<sequence length="665" mass="72931">MSYDRVLPRPIGLCYDVSGRDLPIRSADSLLDHRFPGSTLIRSSFEKYDYPSVPLQVKPLAAGSARNSISEPEMGCQKSLVTETPAVSQPQIGRKRVASIAASDLRREERAASASSSKSTSSRDSGVQFCLCQPDPKIPRPRNAFILFRQHFQAAVVAQNPGLANPDISKIIGKKWKSLSLESQRDWKNLAEEEKARHQQQYPGYRYQPRRPGRKGSTVGGGINNNPTGASVCNRCGGRIMNPPSTPTTPFAPAMQTQDDSCVPPQANGQRYGSLDGRFPRKETRSLSPIHVNPNCEWGATFQPQYRDGSGLLSPGIKRRQSTHIPARRNLSPGEAYSPRNASFTRPAPLQPRNALGMDPSRPYGMASLSEPVHGSSLTLPPLQTLAASQQNHQKEVENMVMTIPIVNKIKVLSKISPPFTTTKAANPGRGAVIAVEGQDVGSVRSILQYLKGVLSSKRGQDVRVFEGPDLSSPTSLAKLENSRDATVQYLETISAWHKISEEIVDYINGSGSPPDRELDRDKLEAEVSPKSLGPYAARMGTRRLGSPISAPTDSTFRIALVPQYQLSTADAHACATPINDAYAPIDHWQWMASLWRGCVGPDITVHIRSCYKEELAEFGEGNPVEIRLDDARALVVRRLSGSPGSIEEKALRRIGFEVEEFLRK</sequence>
<feature type="DNA-binding region" description="HMG box" evidence="4">
    <location>
        <begin position="138"/>
        <end position="206"/>
    </location>
</feature>
<dbReference type="Pfam" id="PF00505">
    <property type="entry name" value="HMG_box"/>
    <property type="match status" value="1"/>
</dbReference>
<dbReference type="HOGENOM" id="CLU_010453_0_0_1"/>
<dbReference type="GO" id="GO:0000978">
    <property type="term" value="F:RNA polymerase II cis-regulatory region sequence-specific DNA binding"/>
    <property type="evidence" value="ECO:0007669"/>
    <property type="project" value="TreeGrafter"/>
</dbReference>
<dbReference type="EMBL" id="CH476617">
    <property type="protein sequence ID" value="EEP80269.1"/>
    <property type="molecule type" value="Genomic_DNA"/>
</dbReference>
<dbReference type="Gene3D" id="1.10.30.10">
    <property type="entry name" value="High mobility group box domain"/>
    <property type="match status" value="1"/>
</dbReference>
<gene>
    <name evidence="7" type="ORF">UREG_05111</name>
</gene>
<keyword evidence="8" id="KW-1185">Reference proteome</keyword>
<organism evidence="7 8">
    <name type="scientific">Uncinocarpus reesii (strain UAMH 1704)</name>
    <dbReference type="NCBI Taxonomy" id="336963"/>
    <lineage>
        <taxon>Eukaryota</taxon>
        <taxon>Fungi</taxon>
        <taxon>Dikarya</taxon>
        <taxon>Ascomycota</taxon>
        <taxon>Pezizomycotina</taxon>
        <taxon>Eurotiomycetes</taxon>
        <taxon>Eurotiomycetidae</taxon>
        <taxon>Onygenales</taxon>
        <taxon>Onygenaceae</taxon>
        <taxon>Uncinocarpus</taxon>
    </lineage>
</organism>
<protein>
    <recommendedName>
        <fullName evidence="6">HMG box domain-containing protein</fullName>
    </recommendedName>
</protein>
<dbReference type="SMART" id="SM00398">
    <property type="entry name" value="HMG"/>
    <property type="match status" value="1"/>
</dbReference>
<feature type="compositionally biased region" description="Low complexity" evidence="5">
    <location>
        <begin position="112"/>
        <end position="125"/>
    </location>
</feature>
<evidence type="ECO:0000256" key="4">
    <source>
        <dbReference type="PROSITE-ProRule" id="PRU00267"/>
    </source>
</evidence>
<dbReference type="SUPFAM" id="SSF47095">
    <property type="entry name" value="HMG-box"/>
    <property type="match status" value="1"/>
</dbReference>
<dbReference type="GO" id="GO:0030154">
    <property type="term" value="P:cell differentiation"/>
    <property type="evidence" value="ECO:0007669"/>
    <property type="project" value="TreeGrafter"/>
</dbReference>
<dbReference type="CDD" id="cd01389">
    <property type="entry name" value="HMG-box_ROX1-like"/>
    <property type="match status" value="1"/>
</dbReference>
<dbReference type="InterPro" id="IPR036910">
    <property type="entry name" value="HMG_box_dom_sf"/>
</dbReference>
<dbReference type="STRING" id="336963.C4JRM2"/>
<feature type="domain" description="HMG box" evidence="6">
    <location>
        <begin position="138"/>
        <end position="206"/>
    </location>
</feature>
<keyword evidence="2 4" id="KW-0238">DNA-binding</keyword>
<dbReference type="KEGG" id="ure:UREG_05111"/>
<dbReference type="GO" id="GO:0001228">
    <property type="term" value="F:DNA-binding transcription activator activity, RNA polymerase II-specific"/>
    <property type="evidence" value="ECO:0007669"/>
    <property type="project" value="TreeGrafter"/>
</dbReference>
<evidence type="ECO:0000256" key="5">
    <source>
        <dbReference type="SAM" id="MobiDB-lite"/>
    </source>
</evidence>
<dbReference type="InterPro" id="IPR050140">
    <property type="entry name" value="SRY-related_HMG-box_TF-like"/>
</dbReference>